<dbReference type="EMBL" id="CP013729">
    <property type="protein sequence ID" value="ALV08265.1"/>
    <property type="molecule type" value="Genomic_DNA"/>
</dbReference>
<sequence length="207" mass="22591">MNGVSASRMGASRMGTSRVEEGGMSWMRICADDVTPVPWRNGGGKTRELLAWPTVADWKLRISVADIDRDGPFSAFPGVDRWFGVLSGAGVELLGSQRRPGDGLLQFAGEDAPDCRLIQGPTRDFNAMHRRGAGRFRVQPAERPVIPHEVDWFGLFTERGGLLIHGARAVPVAPHTLAWCEAPAAQSCVFDDGDSHGPAWWLLWSAE</sequence>
<proteinExistence type="predicted"/>
<dbReference type="STRING" id="76731.RD2015_3814"/>
<accession>A0A0U3MIM5</accession>
<dbReference type="InterPro" id="IPR014710">
    <property type="entry name" value="RmlC-like_jellyroll"/>
</dbReference>
<dbReference type="AlphaFoldDB" id="A0A0U3MIM5"/>
<dbReference type="SUPFAM" id="SSF51182">
    <property type="entry name" value="RmlC-like cupins"/>
    <property type="match status" value="1"/>
</dbReference>
<organism evidence="1 2">
    <name type="scientific">Roseateles depolymerans</name>
    <dbReference type="NCBI Taxonomy" id="76731"/>
    <lineage>
        <taxon>Bacteria</taxon>
        <taxon>Pseudomonadati</taxon>
        <taxon>Pseudomonadota</taxon>
        <taxon>Betaproteobacteria</taxon>
        <taxon>Burkholderiales</taxon>
        <taxon>Sphaerotilaceae</taxon>
        <taxon>Roseateles</taxon>
    </lineage>
</organism>
<dbReference type="PANTHER" id="PTHR37943">
    <property type="entry name" value="PROTEIN VES"/>
    <property type="match status" value="1"/>
</dbReference>
<dbReference type="PATRIC" id="fig|76731.3.peg.3906"/>
<evidence type="ECO:0000313" key="2">
    <source>
        <dbReference type="Proteomes" id="UP000060699"/>
    </source>
</evidence>
<protein>
    <submittedName>
        <fullName evidence="1">Uncharacterized protein</fullName>
    </submittedName>
</protein>
<evidence type="ECO:0000313" key="1">
    <source>
        <dbReference type="EMBL" id="ALV08265.1"/>
    </source>
</evidence>
<dbReference type="KEGG" id="rdp:RD2015_3814"/>
<gene>
    <name evidence="1" type="ORF">RD2015_3814</name>
</gene>
<dbReference type="Pfam" id="PF05962">
    <property type="entry name" value="HutD"/>
    <property type="match status" value="1"/>
</dbReference>
<dbReference type="Gene3D" id="2.60.120.10">
    <property type="entry name" value="Jelly Rolls"/>
    <property type="match status" value="1"/>
</dbReference>
<dbReference type="Proteomes" id="UP000060699">
    <property type="component" value="Chromosome"/>
</dbReference>
<dbReference type="CDD" id="cd20293">
    <property type="entry name" value="cupin_HutD_N"/>
    <property type="match status" value="1"/>
</dbReference>
<name>A0A0U3MIM5_9BURK</name>
<keyword evidence="2" id="KW-1185">Reference proteome</keyword>
<dbReference type="PANTHER" id="PTHR37943:SF1">
    <property type="entry name" value="PROTEIN VES"/>
    <property type="match status" value="1"/>
</dbReference>
<reference evidence="1 2" key="1">
    <citation type="submission" date="2015-12" db="EMBL/GenBank/DDBJ databases">
        <title>Complete genome of Roseateles depolymerans KCTC 42856.</title>
        <authorList>
            <person name="Kim K.M."/>
        </authorList>
    </citation>
    <scope>NUCLEOTIDE SEQUENCE [LARGE SCALE GENOMIC DNA]</scope>
    <source>
        <strain evidence="1 2">KCTC 42856</strain>
    </source>
</reference>
<dbReference type="InterPro" id="IPR010282">
    <property type="entry name" value="Uncharacterised_HutD/Ves"/>
</dbReference>
<dbReference type="InterPro" id="IPR011051">
    <property type="entry name" value="RmlC_Cupin_sf"/>
</dbReference>